<name>A0A1U8ALM4_NELNU</name>
<dbReference type="OMA" id="LICICER"/>
<dbReference type="STRING" id="4432.A0A1U8ALM4"/>
<feature type="transmembrane region" description="Helical" evidence="8">
    <location>
        <begin position="434"/>
        <end position="453"/>
    </location>
</feature>
<dbReference type="RefSeq" id="XP_010263271.1">
    <property type="nucleotide sequence ID" value="XM_010264969.2"/>
</dbReference>
<dbReference type="KEGG" id="nnu:104601584"/>
<proteinExistence type="inferred from homology"/>
<comment type="similarity">
    <text evidence="2">Belongs to the TrkH potassium transport family. HKT (TC 2.A.38.3) subfamily.</text>
</comment>
<feature type="transmembrane region" description="Helical" evidence="8">
    <location>
        <begin position="47"/>
        <end position="68"/>
    </location>
</feature>
<dbReference type="GeneID" id="104601584"/>
<dbReference type="GO" id="GO:0005886">
    <property type="term" value="C:plasma membrane"/>
    <property type="evidence" value="ECO:0000318"/>
    <property type="project" value="GO_Central"/>
</dbReference>
<keyword evidence="6" id="KW-0406">Ion transport</keyword>
<accession>A0A1U8ALM4</accession>
<dbReference type="AlphaFoldDB" id="A0A1U8ALM4"/>
<evidence type="ECO:0000256" key="3">
    <source>
        <dbReference type="ARBA" id="ARBA00022448"/>
    </source>
</evidence>
<evidence type="ECO:0000313" key="9">
    <source>
        <dbReference type="Proteomes" id="UP000189703"/>
    </source>
</evidence>
<gene>
    <name evidence="10" type="primary">LOC104601584</name>
</gene>
<dbReference type="GO" id="GO:0008324">
    <property type="term" value="F:monoatomic cation transmembrane transporter activity"/>
    <property type="evidence" value="ECO:0000318"/>
    <property type="project" value="GO_Central"/>
</dbReference>
<sequence length="544" mass="61738">MKSFSSFKKKLNQICSCSYIKIACFSRSIWGLLVRWFRFILFRVNPFFVLVFYFVSVSFVGFLILKLLNPKPSSFTPNDLDMFFTSVSATTISSMSTVEMEVFSNTQLVVLTILMLVGGEVFASMLGLHFATFKMEKNAAMIDNRVDSLSSNESADLSPTNPVDQIELGLVQTRKPSKADLVSEVESLFSEDLRYNSTRCLISVIQCYLLVVHVAGSALVAVYVSLVSSARDVLKNKGLQFVTFCVFTTVSTFANCGFIPTNENMLIFRKNYGLLLLLIPQALLGNALFPSCLRFLIWVLGRISKRDEFNYMLKNSEEMKYFHLLPSLHARCLVVTVFWFLLLQFVVFSSMEWNSESLDGLNPFQKVVASLFQAVNSRHTGESIVDLSSISPAILVLFVVMMYLPAYTSFLPIKDDQQSSRSCKKRKIRWGRINVENLIFSQLSYLAISIILICFTERKRIEEDPLNFSVFNIVIEVISAYGNVGFTTGYSCKRQLKPDSLCKDSWYGFVGRWSNKGKAILILVMFFGRLKKLNMEGGRAWKLL</sequence>
<dbReference type="PANTHER" id="PTHR31064">
    <property type="entry name" value="POTASSIUM TRANSPORT PROTEIN DDB_G0292412-RELATED"/>
    <property type="match status" value="1"/>
</dbReference>
<keyword evidence="3" id="KW-0813">Transport</keyword>
<dbReference type="InterPro" id="IPR003445">
    <property type="entry name" value="Cat_transpt"/>
</dbReference>
<dbReference type="Pfam" id="PF02386">
    <property type="entry name" value="TrkH"/>
    <property type="match status" value="1"/>
</dbReference>
<feature type="transmembrane region" description="Helical" evidence="8">
    <location>
        <begin position="321"/>
        <end position="347"/>
    </location>
</feature>
<evidence type="ECO:0000256" key="8">
    <source>
        <dbReference type="SAM" id="Phobius"/>
    </source>
</evidence>
<feature type="transmembrane region" description="Helical" evidence="8">
    <location>
        <begin position="108"/>
        <end position="131"/>
    </location>
</feature>
<dbReference type="Proteomes" id="UP000189703">
    <property type="component" value="Unplaced"/>
</dbReference>
<dbReference type="OrthoDB" id="9999863at2759"/>
<evidence type="ECO:0000256" key="1">
    <source>
        <dbReference type="ARBA" id="ARBA00004141"/>
    </source>
</evidence>
<reference evidence="10" key="1">
    <citation type="submission" date="2025-08" db="UniProtKB">
        <authorList>
            <consortium name="RefSeq"/>
        </authorList>
    </citation>
    <scope>IDENTIFICATION</scope>
</reference>
<feature type="transmembrane region" description="Helical" evidence="8">
    <location>
        <begin position="393"/>
        <end position="413"/>
    </location>
</feature>
<evidence type="ECO:0000256" key="2">
    <source>
        <dbReference type="ARBA" id="ARBA00010864"/>
    </source>
</evidence>
<dbReference type="eggNOG" id="KOG1341">
    <property type="taxonomic scope" value="Eukaryota"/>
</dbReference>
<organism evidence="9 10">
    <name type="scientific">Nelumbo nucifera</name>
    <name type="common">Sacred lotus</name>
    <dbReference type="NCBI Taxonomy" id="4432"/>
    <lineage>
        <taxon>Eukaryota</taxon>
        <taxon>Viridiplantae</taxon>
        <taxon>Streptophyta</taxon>
        <taxon>Embryophyta</taxon>
        <taxon>Tracheophyta</taxon>
        <taxon>Spermatophyta</taxon>
        <taxon>Magnoliopsida</taxon>
        <taxon>Proteales</taxon>
        <taxon>Nelumbonaceae</taxon>
        <taxon>Nelumbo</taxon>
    </lineage>
</organism>
<evidence type="ECO:0000313" key="10">
    <source>
        <dbReference type="RefSeq" id="XP_010263271.1"/>
    </source>
</evidence>
<evidence type="ECO:0000256" key="7">
    <source>
        <dbReference type="ARBA" id="ARBA00023136"/>
    </source>
</evidence>
<keyword evidence="7 8" id="KW-0472">Membrane</keyword>
<dbReference type="GO" id="GO:0030001">
    <property type="term" value="P:metal ion transport"/>
    <property type="evidence" value="ECO:0007669"/>
    <property type="project" value="UniProtKB-ARBA"/>
</dbReference>
<evidence type="ECO:0000256" key="4">
    <source>
        <dbReference type="ARBA" id="ARBA00022692"/>
    </source>
</evidence>
<keyword evidence="9" id="KW-1185">Reference proteome</keyword>
<evidence type="ECO:0000256" key="5">
    <source>
        <dbReference type="ARBA" id="ARBA00022989"/>
    </source>
</evidence>
<dbReference type="InterPro" id="IPR051143">
    <property type="entry name" value="TrkH_K-transport"/>
</dbReference>
<protein>
    <submittedName>
        <fullName evidence="10">Sodium transporter HKT1-like</fullName>
    </submittedName>
</protein>
<dbReference type="InParanoid" id="A0A1U8ALM4"/>
<feature type="transmembrane region" description="Helical" evidence="8">
    <location>
        <begin position="201"/>
        <end position="226"/>
    </location>
</feature>
<comment type="subcellular location">
    <subcellularLocation>
        <location evidence="1">Membrane</location>
        <topology evidence="1">Multi-pass membrane protein</topology>
    </subcellularLocation>
</comment>
<keyword evidence="4 8" id="KW-0812">Transmembrane</keyword>
<feature type="transmembrane region" description="Helical" evidence="8">
    <location>
        <begin position="238"/>
        <end position="260"/>
    </location>
</feature>
<evidence type="ECO:0000256" key="6">
    <source>
        <dbReference type="ARBA" id="ARBA00023065"/>
    </source>
</evidence>
<keyword evidence="5 8" id="KW-1133">Transmembrane helix</keyword>
<dbReference type="PANTHER" id="PTHR31064:SF30">
    <property type="entry name" value="HIGH-AFFINITY POTASSIUM TRANSPORT PROTEIN-RELATED"/>
    <property type="match status" value="1"/>
</dbReference>